<comment type="caution">
    <text evidence="1">The sequence shown here is derived from an EMBL/GenBank/DDBJ whole genome shotgun (WGS) entry which is preliminary data.</text>
</comment>
<reference evidence="1 2" key="1">
    <citation type="journal article" date="2021" name="Nat. Commun.">
        <title>Genetic determinants of endophytism in the Arabidopsis root mycobiome.</title>
        <authorList>
            <person name="Mesny F."/>
            <person name="Miyauchi S."/>
            <person name="Thiergart T."/>
            <person name="Pickel B."/>
            <person name="Atanasova L."/>
            <person name="Karlsson M."/>
            <person name="Huettel B."/>
            <person name="Barry K.W."/>
            <person name="Haridas S."/>
            <person name="Chen C."/>
            <person name="Bauer D."/>
            <person name="Andreopoulos W."/>
            <person name="Pangilinan J."/>
            <person name="LaButti K."/>
            <person name="Riley R."/>
            <person name="Lipzen A."/>
            <person name="Clum A."/>
            <person name="Drula E."/>
            <person name="Henrissat B."/>
            <person name="Kohler A."/>
            <person name="Grigoriev I.V."/>
            <person name="Martin F.M."/>
            <person name="Hacquard S."/>
        </authorList>
    </citation>
    <scope>NUCLEOTIDE SEQUENCE [LARGE SCALE GENOMIC DNA]</scope>
    <source>
        <strain evidence="1 2">MPI-SDFR-AT-0079</strain>
    </source>
</reference>
<proteinExistence type="predicted"/>
<name>A0ACB7PJN8_9PEZI</name>
<evidence type="ECO:0000313" key="1">
    <source>
        <dbReference type="EMBL" id="KAH6641258.1"/>
    </source>
</evidence>
<organism evidence="1 2">
    <name type="scientific">Chaetomium tenue</name>
    <dbReference type="NCBI Taxonomy" id="1854479"/>
    <lineage>
        <taxon>Eukaryota</taxon>
        <taxon>Fungi</taxon>
        <taxon>Dikarya</taxon>
        <taxon>Ascomycota</taxon>
        <taxon>Pezizomycotina</taxon>
        <taxon>Sordariomycetes</taxon>
        <taxon>Sordariomycetidae</taxon>
        <taxon>Sordariales</taxon>
        <taxon>Chaetomiaceae</taxon>
        <taxon>Chaetomium</taxon>
    </lineage>
</organism>
<dbReference type="Proteomes" id="UP000724584">
    <property type="component" value="Unassembled WGS sequence"/>
</dbReference>
<protein>
    <submittedName>
        <fullName evidence="1">Nucleotide-diphospho-sugar transferase</fullName>
    </submittedName>
</protein>
<keyword evidence="1" id="KW-0808">Transferase</keyword>
<evidence type="ECO:0000313" key="2">
    <source>
        <dbReference type="Proteomes" id="UP000724584"/>
    </source>
</evidence>
<accession>A0ACB7PJN8</accession>
<dbReference type="EMBL" id="JAGIZQ010000002">
    <property type="protein sequence ID" value="KAH6641258.1"/>
    <property type="molecule type" value="Genomic_DNA"/>
</dbReference>
<sequence>MRIPVRVSLVFWAIVLVTLFGYAISRLLFFKSLFFEHAGIRLTQPEVATASVDKAGPEAPARVQQIPKLVHHVFHNWRVPGNDTLPADWAEIRQNCINLNPDFEFKLWTEKASRDFIEAEYPWFLRTYDGYRYPVQRVDAVRYFIMLLYGGIYMDLDNGCKTDLTPLLYYPAWVTDGGRGALSNNILGARPNHPFWHRMTLSLLTYDWKWPLPYVTIMYASGQWFLTAMWEEYHALLPKPTDGQKSEHRLYRIMMDMAPGADPWVFFSHQEDGGGTWNNWDNTLFAGIGDHLLLFFTVLFAIIGVVSWVGLRCFRKYRRGGYSRLKNRPGNVV</sequence>
<keyword evidence="2" id="KW-1185">Reference proteome</keyword>
<gene>
    <name evidence="1" type="ORF">F5144DRAFT_126415</name>
</gene>